<dbReference type="AlphaFoldDB" id="A0A1M6V6M3"/>
<dbReference type="InterPro" id="IPR002791">
    <property type="entry name" value="ARMT1-like_metal-bd"/>
</dbReference>
<protein>
    <recommendedName>
        <fullName evidence="1">Damage-control phosphatase ARMT1-like metal-binding domain-containing protein</fullName>
    </recommendedName>
</protein>
<dbReference type="SUPFAM" id="SSF111321">
    <property type="entry name" value="AF1104-like"/>
    <property type="match status" value="1"/>
</dbReference>
<dbReference type="EMBL" id="FRAC01000017">
    <property type="protein sequence ID" value="SHK76966.1"/>
    <property type="molecule type" value="Genomic_DNA"/>
</dbReference>
<dbReference type="Gene3D" id="1.10.285.20">
    <property type="entry name" value="Uncharacterised protein PF01937, DUF89, domain 2"/>
    <property type="match status" value="1"/>
</dbReference>
<dbReference type="STRING" id="1121322.SAMN02745136_03298"/>
<proteinExistence type="predicted"/>
<name>A0A1M6V6M3_9FIRM</name>
<reference evidence="2 3" key="1">
    <citation type="submission" date="2016-11" db="EMBL/GenBank/DDBJ databases">
        <authorList>
            <person name="Jaros S."/>
            <person name="Januszkiewicz K."/>
            <person name="Wedrychowicz H."/>
        </authorList>
    </citation>
    <scope>NUCLEOTIDE SEQUENCE [LARGE SCALE GENOMIC DNA]</scope>
    <source>
        <strain evidence="2 3">DSM 15929</strain>
    </source>
</reference>
<dbReference type="InterPro" id="IPR036075">
    <property type="entry name" value="ARMT-1-like_metal-bd_sf"/>
</dbReference>
<sequence length="316" mass="36304">MGFNENRKEDPIKAVSQTSLRYARGGNMKINYECLPCLVNQVVKVADITKVEKREELFHEVFRFFSVVDFQKTNPEIIGETFELLKKYTQNDDPYLQIRNYYNKMFLDMSTTLEEQISQSDNPLESAIKYAIIANIIDFNPIHNSRIENVMEYFKQIDQLELKINQSAELMKDIKAGQKLLYLGDNCGEICLDKLLLKRIKDYNHNMQIYFGVRGKPVVNDSIEADAYNVGIDEYASIISNGDNSLGTVLERTSKEFQAIYSEADIVIAKGQANYESLSEQRDKKLYYLLMTKCSVIANDIGVPVGSLICLQYHKD</sequence>
<gene>
    <name evidence="2" type="ORF">SAMN02745136_03298</name>
</gene>
<keyword evidence="3" id="KW-1185">Reference proteome</keyword>
<dbReference type="Proteomes" id="UP000184386">
    <property type="component" value="Unassembled WGS sequence"/>
</dbReference>
<feature type="domain" description="Damage-control phosphatase ARMT1-like metal-binding" evidence="1">
    <location>
        <begin position="31"/>
        <end position="308"/>
    </location>
</feature>
<accession>A0A1M6V6M3</accession>
<dbReference type="InterPro" id="IPR014444">
    <property type="entry name" value="PH1575-like"/>
</dbReference>
<evidence type="ECO:0000313" key="2">
    <source>
        <dbReference type="EMBL" id="SHK76966.1"/>
    </source>
</evidence>
<evidence type="ECO:0000313" key="3">
    <source>
        <dbReference type="Proteomes" id="UP000184386"/>
    </source>
</evidence>
<dbReference type="Pfam" id="PF01937">
    <property type="entry name" value="ARMT1-like_dom"/>
    <property type="match status" value="1"/>
</dbReference>
<evidence type="ECO:0000259" key="1">
    <source>
        <dbReference type="Pfam" id="PF01937"/>
    </source>
</evidence>
<organism evidence="2 3">
    <name type="scientific">Anaerocolumna jejuensis DSM 15929</name>
    <dbReference type="NCBI Taxonomy" id="1121322"/>
    <lineage>
        <taxon>Bacteria</taxon>
        <taxon>Bacillati</taxon>
        <taxon>Bacillota</taxon>
        <taxon>Clostridia</taxon>
        <taxon>Lachnospirales</taxon>
        <taxon>Lachnospiraceae</taxon>
        <taxon>Anaerocolumna</taxon>
    </lineage>
</organism>
<dbReference type="PIRSF" id="PIRSF006593">
    <property type="entry name" value="UCP006593"/>
    <property type="match status" value="1"/>
</dbReference>
<dbReference type="Gene3D" id="3.40.50.10880">
    <property type="entry name" value="Uncharacterised protein PF01937, DUF89, domain 3"/>
    <property type="match status" value="1"/>
</dbReference>